<accession>A0AAE3XSY8</accession>
<dbReference type="InterPro" id="IPR009045">
    <property type="entry name" value="Zn_M74/Hedgehog-like"/>
</dbReference>
<protein>
    <recommendedName>
        <fullName evidence="3">Peptidase M15A C-terminal domain-containing protein</fullName>
    </recommendedName>
</protein>
<organism evidence="1 2">
    <name type="scientific">Aureibacter tunicatorum</name>
    <dbReference type="NCBI Taxonomy" id="866807"/>
    <lineage>
        <taxon>Bacteria</taxon>
        <taxon>Pseudomonadati</taxon>
        <taxon>Bacteroidota</taxon>
        <taxon>Cytophagia</taxon>
        <taxon>Cytophagales</taxon>
        <taxon>Persicobacteraceae</taxon>
        <taxon>Aureibacter</taxon>
    </lineage>
</organism>
<evidence type="ECO:0008006" key="3">
    <source>
        <dbReference type="Google" id="ProtNLM"/>
    </source>
</evidence>
<dbReference type="RefSeq" id="WP_309942249.1">
    <property type="nucleotide sequence ID" value="NZ_AP025306.1"/>
</dbReference>
<name>A0AAE3XSY8_9BACT</name>
<dbReference type="SUPFAM" id="SSF55166">
    <property type="entry name" value="Hedgehog/DD-peptidase"/>
    <property type="match status" value="1"/>
</dbReference>
<evidence type="ECO:0000313" key="1">
    <source>
        <dbReference type="EMBL" id="MDR6241454.1"/>
    </source>
</evidence>
<reference evidence="1" key="1">
    <citation type="submission" date="2023-07" db="EMBL/GenBank/DDBJ databases">
        <title>Genomic Encyclopedia of Type Strains, Phase IV (KMG-IV): sequencing the most valuable type-strain genomes for metagenomic binning, comparative biology and taxonomic classification.</title>
        <authorList>
            <person name="Goeker M."/>
        </authorList>
    </citation>
    <scope>NUCLEOTIDE SEQUENCE</scope>
    <source>
        <strain evidence="1">DSM 26174</strain>
    </source>
</reference>
<dbReference type="AlphaFoldDB" id="A0AAE3XSY8"/>
<evidence type="ECO:0000313" key="2">
    <source>
        <dbReference type="Proteomes" id="UP001185092"/>
    </source>
</evidence>
<dbReference type="Gene3D" id="3.30.1380.10">
    <property type="match status" value="1"/>
</dbReference>
<dbReference type="EMBL" id="JAVDQD010000008">
    <property type="protein sequence ID" value="MDR6241454.1"/>
    <property type="molecule type" value="Genomic_DNA"/>
</dbReference>
<proteinExistence type="predicted"/>
<sequence length="152" mass="17525">MRRIQVSKNFCLDELVSPRVHEKWGENALLLMDDKVLPMLEAIRKNLGGVPLTVNNWAYGGGTYQHSGFREPEYYKRNSDSLSLHRFGRAIDVKCSVIPAPELWRRIYEMETLLHSEFGLGGIENILKTTRDNKYGGWVHLDFRASDNVVIF</sequence>
<comment type="caution">
    <text evidence="1">The sequence shown here is derived from an EMBL/GenBank/DDBJ whole genome shotgun (WGS) entry which is preliminary data.</text>
</comment>
<dbReference type="Proteomes" id="UP001185092">
    <property type="component" value="Unassembled WGS sequence"/>
</dbReference>
<keyword evidence="2" id="KW-1185">Reference proteome</keyword>
<gene>
    <name evidence="1" type="ORF">HNQ88_004541</name>
</gene>